<proteinExistence type="predicted"/>
<keyword evidence="2" id="KW-1185">Reference proteome</keyword>
<accession>A0A699ZQ12</accession>
<feature type="non-terminal residue" evidence="1">
    <location>
        <position position="1"/>
    </location>
</feature>
<dbReference type="Proteomes" id="UP000485058">
    <property type="component" value="Unassembled WGS sequence"/>
</dbReference>
<dbReference type="EMBL" id="BLLF01002228">
    <property type="protein sequence ID" value="GFH23250.1"/>
    <property type="molecule type" value="Genomic_DNA"/>
</dbReference>
<evidence type="ECO:0000313" key="1">
    <source>
        <dbReference type="EMBL" id="GFH23250.1"/>
    </source>
</evidence>
<gene>
    <name evidence="1" type="ORF">HaLaN_20839</name>
</gene>
<sequence>MVELVEAPTVKKQLRSAELVPAKAAVKRWLMLPARKMQQRPSCSR</sequence>
<dbReference type="AlphaFoldDB" id="A0A699ZQ12"/>
<reference evidence="1 2" key="1">
    <citation type="submission" date="2020-02" db="EMBL/GenBank/DDBJ databases">
        <title>Draft genome sequence of Haematococcus lacustris strain NIES-144.</title>
        <authorList>
            <person name="Morimoto D."/>
            <person name="Nakagawa S."/>
            <person name="Yoshida T."/>
            <person name="Sawayama S."/>
        </authorList>
    </citation>
    <scope>NUCLEOTIDE SEQUENCE [LARGE SCALE GENOMIC DNA]</scope>
    <source>
        <strain evidence="1 2">NIES-144</strain>
    </source>
</reference>
<organism evidence="1 2">
    <name type="scientific">Haematococcus lacustris</name>
    <name type="common">Green alga</name>
    <name type="synonym">Haematococcus pluvialis</name>
    <dbReference type="NCBI Taxonomy" id="44745"/>
    <lineage>
        <taxon>Eukaryota</taxon>
        <taxon>Viridiplantae</taxon>
        <taxon>Chlorophyta</taxon>
        <taxon>core chlorophytes</taxon>
        <taxon>Chlorophyceae</taxon>
        <taxon>CS clade</taxon>
        <taxon>Chlamydomonadales</taxon>
        <taxon>Haematococcaceae</taxon>
        <taxon>Haematococcus</taxon>
    </lineage>
</organism>
<protein>
    <submittedName>
        <fullName evidence="1">Uncharacterized protein</fullName>
    </submittedName>
</protein>
<feature type="non-terminal residue" evidence="1">
    <location>
        <position position="45"/>
    </location>
</feature>
<evidence type="ECO:0000313" key="2">
    <source>
        <dbReference type="Proteomes" id="UP000485058"/>
    </source>
</evidence>
<name>A0A699ZQ12_HAELA</name>
<comment type="caution">
    <text evidence="1">The sequence shown here is derived from an EMBL/GenBank/DDBJ whole genome shotgun (WGS) entry which is preliminary data.</text>
</comment>